<proteinExistence type="predicted"/>
<dbReference type="EMBL" id="MU394287">
    <property type="protein sequence ID" value="KAI6091312.1"/>
    <property type="molecule type" value="Genomic_DNA"/>
</dbReference>
<evidence type="ECO:0000313" key="1">
    <source>
        <dbReference type="EMBL" id="KAI6091312.1"/>
    </source>
</evidence>
<dbReference type="Proteomes" id="UP001497680">
    <property type="component" value="Unassembled WGS sequence"/>
</dbReference>
<name>A0ACC0DF36_9PEZI</name>
<gene>
    <name evidence="1" type="ORF">F4821DRAFT_226899</name>
</gene>
<organism evidence="1 2">
    <name type="scientific">Hypoxylon rubiginosum</name>
    <dbReference type="NCBI Taxonomy" id="110542"/>
    <lineage>
        <taxon>Eukaryota</taxon>
        <taxon>Fungi</taxon>
        <taxon>Dikarya</taxon>
        <taxon>Ascomycota</taxon>
        <taxon>Pezizomycotina</taxon>
        <taxon>Sordariomycetes</taxon>
        <taxon>Xylariomycetidae</taxon>
        <taxon>Xylariales</taxon>
        <taxon>Hypoxylaceae</taxon>
        <taxon>Hypoxylon</taxon>
    </lineage>
</organism>
<sequence>MVARKNHSLGAGKGHDKDPSTSTASKPGNTTSSADPSPEPIYFWQSTEPETGFLSQWYQAPFRDRTDPSIIYLTAEHYMMYQKAVLFDDPVIGARILAAEHPREVKALGRVVAHFDASVWERERMRIVRDATWYKFSLPSDLHSSSISAKEGGSNNSKEETSKGREKEEGETNLREALLATGDRPLVEASPHDRTWGIGFKAADAERNRRRWGFNLLGKCLMEVREQLRSEGQGSGV</sequence>
<keyword evidence="2" id="KW-1185">Reference proteome</keyword>
<reference evidence="1 2" key="1">
    <citation type="journal article" date="2022" name="New Phytol.">
        <title>Ecological generalism drives hyperdiversity of secondary metabolite gene clusters in xylarialean endophytes.</title>
        <authorList>
            <person name="Franco M.E.E."/>
            <person name="Wisecaver J.H."/>
            <person name="Arnold A.E."/>
            <person name="Ju Y.M."/>
            <person name="Slot J.C."/>
            <person name="Ahrendt S."/>
            <person name="Moore L.P."/>
            <person name="Eastman K.E."/>
            <person name="Scott K."/>
            <person name="Konkel Z."/>
            <person name="Mondo S.J."/>
            <person name="Kuo A."/>
            <person name="Hayes R.D."/>
            <person name="Haridas S."/>
            <person name="Andreopoulos B."/>
            <person name="Riley R."/>
            <person name="LaButti K."/>
            <person name="Pangilinan J."/>
            <person name="Lipzen A."/>
            <person name="Amirebrahimi M."/>
            <person name="Yan J."/>
            <person name="Adam C."/>
            <person name="Keymanesh K."/>
            <person name="Ng V."/>
            <person name="Louie K."/>
            <person name="Northen T."/>
            <person name="Drula E."/>
            <person name="Henrissat B."/>
            <person name="Hsieh H.M."/>
            <person name="Youens-Clark K."/>
            <person name="Lutzoni F."/>
            <person name="Miadlikowska J."/>
            <person name="Eastwood D.C."/>
            <person name="Hamelin R.C."/>
            <person name="Grigoriev I.V."/>
            <person name="U'Ren J.M."/>
        </authorList>
    </citation>
    <scope>NUCLEOTIDE SEQUENCE [LARGE SCALE GENOMIC DNA]</scope>
    <source>
        <strain evidence="1 2">ER1909</strain>
    </source>
</reference>
<evidence type="ECO:0000313" key="2">
    <source>
        <dbReference type="Proteomes" id="UP001497680"/>
    </source>
</evidence>
<protein>
    <submittedName>
        <fullName evidence="1">Uncharacterized protein</fullName>
    </submittedName>
</protein>
<accession>A0ACC0DF36</accession>
<comment type="caution">
    <text evidence="1">The sequence shown here is derived from an EMBL/GenBank/DDBJ whole genome shotgun (WGS) entry which is preliminary data.</text>
</comment>